<sequence length="395" mass="41719">MSAIRFVAVTLLFAVSAYLGLFRGLADWKVYLETFALYWVLTTAVAVAVVATPRAARWASLSLAFVDVPAVYWLQHLAIPVSPSPGGVAGFTLGIYAVLVVLAALSLRRSVTLVVTAIAAVAEVRLQQEAGIGVGAQVAALVVLGVAAAGARHLLNRIRALSAAVSEEALKRARLGRYFSPWVAEHLQHQASLTPEVREVTVLFADIRDFTALSERLPPEQVVGILNEYYGRMVEVVFRNGGTLDKFIGDALMVYFGAPLDDPDHAAHAVRCALEMVAELEAVNAERAARGAPGLRMGVGVHSGSAVLGNIGSVTRRLEYTAIGDTVNLASRIEGLTKKAGVPVLVSQATRERAGAGFHWEPVTQAQVPGKSQPVATFVPSPASAMLAGTEGATP</sequence>
<organism evidence="3 4">
    <name type="scientific">Pyxidicoccus parkwayensis</name>
    <dbReference type="NCBI Taxonomy" id="2813578"/>
    <lineage>
        <taxon>Bacteria</taxon>
        <taxon>Pseudomonadati</taxon>
        <taxon>Myxococcota</taxon>
        <taxon>Myxococcia</taxon>
        <taxon>Myxococcales</taxon>
        <taxon>Cystobacterineae</taxon>
        <taxon>Myxococcaceae</taxon>
        <taxon>Pyxidicoccus</taxon>
    </lineage>
</organism>
<keyword evidence="1" id="KW-0812">Transmembrane</keyword>
<dbReference type="InterPro" id="IPR001054">
    <property type="entry name" value="A/G_cyclase"/>
</dbReference>
<dbReference type="PANTHER" id="PTHR43081">
    <property type="entry name" value="ADENYLATE CYCLASE, TERMINAL-DIFFERENTIATION SPECIFIC-RELATED"/>
    <property type="match status" value="1"/>
</dbReference>
<feature type="transmembrane region" description="Helical" evidence="1">
    <location>
        <begin position="36"/>
        <end position="51"/>
    </location>
</feature>
<keyword evidence="4" id="KW-1185">Reference proteome</keyword>
<evidence type="ECO:0000313" key="3">
    <source>
        <dbReference type="EMBL" id="QSQ28232.1"/>
    </source>
</evidence>
<dbReference type="SMART" id="SM00044">
    <property type="entry name" value="CYCc"/>
    <property type="match status" value="1"/>
</dbReference>
<feature type="transmembrane region" description="Helical" evidence="1">
    <location>
        <begin position="132"/>
        <end position="151"/>
    </location>
</feature>
<dbReference type="PANTHER" id="PTHR43081:SF1">
    <property type="entry name" value="ADENYLATE CYCLASE, TERMINAL-DIFFERENTIATION SPECIFIC"/>
    <property type="match status" value="1"/>
</dbReference>
<protein>
    <submittedName>
        <fullName evidence="3">Adenylate/guanylate cyclase domain-containing protein</fullName>
    </submittedName>
</protein>
<evidence type="ECO:0000259" key="2">
    <source>
        <dbReference type="PROSITE" id="PS50125"/>
    </source>
</evidence>
<dbReference type="Proteomes" id="UP000662747">
    <property type="component" value="Chromosome"/>
</dbReference>
<dbReference type="EMBL" id="CP071090">
    <property type="protein sequence ID" value="QSQ28232.1"/>
    <property type="molecule type" value="Genomic_DNA"/>
</dbReference>
<feature type="transmembrane region" description="Helical" evidence="1">
    <location>
        <begin position="87"/>
        <end position="105"/>
    </location>
</feature>
<evidence type="ECO:0000256" key="1">
    <source>
        <dbReference type="SAM" id="Phobius"/>
    </source>
</evidence>
<feature type="domain" description="Guanylate cyclase" evidence="2">
    <location>
        <begin position="201"/>
        <end position="334"/>
    </location>
</feature>
<dbReference type="PROSITE" id="PS50125">
    <property type="entry name" value="GUANYLATE_CYCLASE_2"/>
    <property type="match status" value="1"/>
</dbReference>
<accession>A0ABX7PCR4</accession>
<name>A0ABX7PCR4_9BACT</name>
<dbReference type="InterPro" id="IPR029787">
    <property type="entry name" value="Nucleotide_cyclase"/>
</dbReference>
<proteinExistence type="predicted"/>
<dbReference type="CDD" id="cd07302">
    <property type="entry name" value="CHD"/>
    <property type="match status" value="1"/>
</dbReference>
<evidence type="ECO:0000313" key="4">
    <source>
        <dbReference type="Proteomes" id="UP000662747"/>
    </source>
</evidence>
<dbReference type="Pfam" id="PF00211">
    <property type="entry name" value="Guanylate_cyc"/>
    <property type="match status" value="1"/>
</dbReference>
<gene>
    <name evidence="3" type="ORF">JY651_23745</name>
</gene>
<feature type="transmembrane region" description="Helical" evidence="1">
    <location>
        <begin position="58"/>
        <end position="75"/>
    </location>
</feature>
<dbReference type="SUPFAM" id="SSF55073">
    <property type="entry name" value="Nucleotide cyclase"/>
    <property type="match status" value="1"/>
</dbReference>
<keyword evidence="1" id="KW-0472">Membrane</keyword>
<dbReference type="Gene3D" id="3.30.70.1230">
    <property type="entry name" value="Nucleotide cyclase"/>
    <property type="match status" value="1"/>
</dbReference>
<dbReference type="InterPro" id="IPR050697">
    <property type="entry name" value="Adenylyl/Guanylyl_Cyclase_3/4"/>
</dbReference>
<reference evidence="3 4" key="1">
    <citation type="submission" date="2021-02" db="EMBL/GenBank/DDBJ databases">
        <title>De Novo genome assembly of isolated myxobacteria.</title>
        <authorList>
            <person name="Stevens D.C."/>
        </authorList>
    </citation>
    <scope>NUCLEOTIDE SEQUENCE [LARGE SCALE GENOMIC DNA]</scope>
    <source>
        <strain evidence="4">SCPEA02</strain>
    </source>
</reference>
<keyword evidence="1" id="KW-1133">Transmembrane helix</keyword>